<dbReference type="STRING" id="573983.B0681_08180"/>
<comment type="caution">
    <text evidence="1">The sequence shown here is derived from an EMBL/GenBank/DDBJ whole genome shotgun (WGS) entry which is preliminary data.</text>
</comment>
<gene>
    <name evidence="1" type="ORF">B0681_08180</name>
</gene>
<dbReference type="EMBL" id="MUYV01000011">
    <property type="protein sequence ID" value="OOS23929.1"/>
    <property type="molecule type" value="Genomic_DNA"/>
</dbReference>
<dbReference type="RefSeq" id="WP_078318243.1">
    <property type="nucleotide sequence ID" value="NZ_MUYV01000011.1"/>
</dbReference>
<evidence type="ECO:0000313" key="2">
    <source>
        <dbReference type="Proteomes" id="UP000190683"/>
    </source>
</evidence>
<sequence>MNFFENLDLLLDDIDNQKIVDEWYLCDFIDNHIKTLSAQQAFDTLKSYVPYLVNRQGFDYEMLNVLFALKNQANTNEKFYTEEQKNIILNNYRQDVEIDKIRDIFY</sequence>
<name>A0A1T0CNU2_9GAMM</name>
<protein>
    <submittedName>
        <fullName evidence="1">Uncharacterized protein</fullName>
    </submittedName>
</protein>
<evidence type="ECO:0000313" key="1">
    <source>
        <dbReference type="EMBL" id="OOS23929.1"/>
    </source>
</evidence>
<dbReference type="AlphaFoldDB" id="A0A1T0CNU2"/>
<proteinExistence type="predicted"/>
<keyword evidence="2" id="KW-1185">Reference proteome</keyword>
<accession>A0A1T0CNU2</accession>
<organism evidence="1 2">
    <name type="scientific">Moraxella porci DSM 25326</name>
    <dbReference type="NCBI Taxonomy" id="573983"/>
    <lineage>
        <taxon>Bacteria</taxon>
        <taxon>Pseudomonadati</taxon>
        <taxon>Pseudomonadota</taxon>
        <taxon>Gammaproteobacteria</taxon>
        <taxon>Moraxellales</taxon>
        <taxon>Moraxellaceae</taxon>
        <taxon>Moraxella</taxon>
    </lineage>
</organism>
<reference evidence="1 2" key="1">
    <citation type="submission" date="2017-02" db="EMBL/GenBank/DDBJ databases">
        <title>Draft genome sequence of Moraxella porci CCUG 54912T type strain.</title>
        <authorList>
            <person name="Salva-Serra F."/>
            <person name="Engstrom-Jakobsson H."/>
            <person name="Thorell K."/>
            <person name="Jaen-Luchoro D."/>
            <person name="Gonzales-Siles L."/>
            <person name="Karlsson R."/>
            <person name="Yazdan S."/>
            <person name="Boulund F."/>
            <person name="Johnning A."/>
            <person name="Engstrand L."/>
            <person name="Kristiansson E."/>
            <person name="Moore E."/>
        </authorList>
    </citation>
    <scope>NUCLEOTIDE SEQUENCE [LARGE SCALE GENOMIC DNA]</scope>
    <source>
        <strain evidence="1 2">CCUG 54912</strain>
    </source>
</reference>
<dbReference type="Proteomes" id="UP000190683">
    <property type="component" value="Unassembled WGS sequence"/>
</dbReference>